<dbReference type="OrthoDB" id="1470350at2759"/>
<proteinExistence type="predicted"/>
<dbReference type="GO" id="GO:0005506">
    <property type="term" value="F:iron ion binding"/>
    <property type="evidence" value="ECO:0007669"/>
    <property type="project" value="InterPro"/>
</dbReference>
<dbReference type="Gene3D" id="1.10.630.10">
    <property type="entry name" value="Cytochrome P450"/>
    <property type="match status" value="1"/>
</dbReference>
<dbReference type="KEGG" id="ela:UCREL1_7114"/>
<dbReference type="GO" id="GO:0016705">
    <property type="term" value="F:oxidoreductase activity, acting on paired donors, with incorporation or reduction of molecular oxygen"/>
    <property type="evidence" value="ECO:0007669"/>
    <property type="project" value="InterPro"/>
</dbReference>
<dbReference type="EMBL" id="KB706761">
    <property type="protein sequence ID" value="EMR65907.1"/>
    <property type="molecule type" value="Genomic_DNA"/>
</dbReference>
<name>M7SNW3_EUTLA</name>
<dbReference type="AlphaFoldDB" id="M7SNW3"/>
<dbReference type="OMA" id="IATQLMF"/>
<evidence type="ECO:0000313" key="2">
    <source>
        <dbReference type="Proteomes" id="UP000012174"/>
    </source>
</evidence>
<evidence type="ECO:0000313" key="1">
    <source>
        <dbReference type="EMBL" id="EMR65907.1"/>
    </source>
</evidence>
<dbReference type="GO" id="GO:0004497">
    <property type="term" value="F:monooxygenase activity"/>
    <property type="evidence" value="ECO:0007669"/>
    <property type="project" value="InterPro"/>
</dbReference>
<keyword evidence="2" id="KW-1185">Reference proteome</keyword>
<dbReference type="InterPro" id="IPR036396">
    <property type="entry name" value="Cyt_P450_sf"/>
</dbReference>
<dbReference type="Pfam" id="PF00067">
    <property type="entry name" value="p450"/>
    <property type="match status" value="1"/>
</dbReference>
<organism evidence="1 2">
    <name type="scientific">Eutypa lata (strain UCR-EL1)</name>
    <name type="common">Grapevine dieback disease fungus</name>
    <name type="synonym">Eutypa armeniacae</name>
    <dbReference type="NCBI Taxonomy" id="1287681"/>
    <lineage>
        <taxon>Eukaryota</taxon>
        <taxon>Fungi</taxon>
        <taxon>Dikarya</taxon>
        <taxon>Ascomycota</taxon>
        <taxon>Pezizomycotina</taxon>
        <taxon>Sordariomycetes</taxon>
        <taxon>Xylariomycetidae</taxon>
        <taxon>Xylariales</taxon>
        <taxon>Diatrypaceae</taxon>
        <taxon>Eutypa</taxon>
    </lineage>
</organism>
<gene>
    <name evidence="1" type="ORF">UCREL1_7114</name>
</gene>
<dbReference type="SUPFAM" id="SSF48264">
    <property type="entry name" value="Cytochrome P450"/>
    <property type="match status" value="1"/>
</dbReference>
<dbReference type="Proteomes" id="UP000012174">
    <property type="component" value="Unassembled WGS sequence"/>
</dbReference>
<dbReference type="InterPro" id="IPR001128">
    <property type="entry name" value="Cyt_P450"/>
</dbReference>
<protein>
    <submittedName>
        <fullName evidence="1">Putative isotrichodermin c-15 hydroxylase protein</fullName>
    </submittedName>
</protein>
<accession>M7SNW3</accession>
<reference evidence="2" key="1">
    <citation type="journal article" date="2013" name="Genome Announc.">
        <title>Draft genome sequence of the grapevine dieback fungus Eutypa lata UCR-EL1.</title>
        <authorList>
            <person name="Blanco-Ulate B."/>
            <person name="Rolshausen P.E."/>
            <person name="Cantu D."/>
        </authorList>
    </citation>
    <scope>NUCLEOTIDE SEQUENCE [LARGE SCALE GENOMIC DNA]</scope>
    <source>
        <strain evidence="2">UCR-EL1</strain>
    </source>
</reference>
<dbReference type="GO" id="GO:0020037">
    <property type="term" value="F:heme binding"/>
    <property type="evidence" value="ECO:0007669"/>
    <property type="project" value="InterPro"/>
</dbReference>
<sequence length="144" mass="16429">MEQVSRRFPSLKWVKNMFLPVAKIASMREMVKTGRAEVQKRLCQKGSTEQLDFFEQLMPADGVIPQSPKEMRHLEQLTTQLLFGGFEPVSSWFYSTLMCLLATPESHKTLVQEIRGRFSSCDDIKPTGLVSLPYLNACLEESLL</sequence>
<dbReference type="HOGENOM" id="CLU_1796472_0_0_1"/>